<dbReference type="SUPFAM" id="SSF82771">
    <property type="entry name" value="GIY-YIG endonuclease"/>
    <property type="match status" value="1"/>
</dbReference>
<organism evidence="2 3">
    <name type="scientific">Bacillus cereus</name>
    <dbReference type="NCBI Taxonomy" id="1396"/>
    <lineage>
        <taxon>Bacteria</taxon>
        <taxon>Bacillati</taxon>
        <taxon>Bacillota</taxon>
        <taxon>Bacilli</taxon>
        <taxon>Bacillales</taxon>
        <taxon>Bacillaceae</taxon>
        <taxon>Bacillus</taxon>
        <taxon>Bacillus cereus group</taxon>
    </lineage>
</organism>
<proteinExistence type="predicted"/>
<accession>A0A2C1LIJ7</accession>
<dbReference type="PROSITE" id="PS50164">
    <property type="entry name" value="GIY_YIG"/>
    <property type="match status" value="1"/>
</dbReference>
<dbReference type="Proteomes" id="UP000225766">
    <property type="component" value="Unassembled WGS sequence"/>
</dbReference>
<evidence type="ECO:0000313" key="2">
    <source>
        <dbReference type="EMBL" id="PGT97718.1"/>
    </source>
</evidence>
<dbReference type="Pfam" id="PF01541">
    <property type="entry name" value="GIY-YIG"/>
    <property type="match status" value="1"/>
</dbReference>
<dbReference type="EMBL" id="NUMG01000040">
    <property type="protein sequence ID" value="PGT97718.1"/>
    <property type="molecule type" value="Genomic_DNA"/>
</dbReference>
<comment type="caution">
    <text evidence="2">The sequence shown here is derived from an EMBL/GenBank/DDBJ whole genome shotgun (WGS) entry which is preliminary data.</text>
</comment>
<evidence type="ECO:0000259" key="1">
    <source>
        <dbReference type="PROSITE" id="PS50164"/>
    </source>
</evidence>
<feature type="domain" description="GIY-YIG" evidence="1">
    <location>
        <begin position="26"/>
        <end position="120"/>
    </location>
</feature>
<dbReference type="RefSeq" id="WP_098882989.1">
    <property type="nucleotide sequence ID" value="NZ_NUMG01000040.1"/>
</dbReference>
<dbReference type="AlphaFoldDB" id="A0A2C1LIJ7"/>
<protein>
    <recommendedName>
        <fullName evidence="1">GIY-YIG domain-containing protein</fullName>
    </recommendedName>
</protein>
<dbReference type="InterPro" id="IPR000305">
    <property type="entry name" value="GIY-YIG_endonuc"/>
</dbReference>
<dbReference type="CDD" id="cd00719">
    <property type="entry name" value="GIY-YIG_SF"/>
    <property type="match status" value="1"/>
</dbReference>
<dbReference type="Gene3D" id="3.40.1440.10">
    <property type="entry name" value="GIY-YIG endonuclease"/>
    <property type="match status" value="1"/>
</dbReference>
<gene>
    <name evidence="2" type="ORF">COD19_24495</name>
</gene>
<name>A0A2C1LIJ7_BACCE</name>
<sequence length="200" mass="24176">MTQVKKNIVFKCKWNEIEEYQSQLKKVSGLYYWYLTYNPKELLYVGEATDLYRRMGQYQKDKREGYNNPRILELIEFEADSIMLAFQPIDNHGMDKKEFKRNLKEKEASFIQDWIPLFNIDENPRYQIHSIQKVIGQIVSDANREVTFNEMREYLFQKWRGKVSYERIDEALLNKRYHLSSYCKTSQKKQTLNPKQKKTA</sequence>
<dbReference type="SMART" id="SM00465">
    <property type="entry name" value="GIYc"/>
    <property type="match status" value="1"/>
</dbReference>
<dbReference type="InterPro" id="IPR035901">
    <property type="entry name" value="GIY-YIG_endonuc_sf"/>
</dbReference>
<evidence type="ECO:0000313" key="3">
    <source>
        <dbReference type="Proteomes" id="UP000225766"/>
    </source>
</evidence>
<reference evidence="2 3" key="1">
    <citation type="submission" date="2017-09" db="EMBL/GenBank/DDBJ databases">
        <title>Large-scale bioinformatics analysis of Bacillus genomes uncovers conserved roles of natural products in bacterial physiology.</title>
        <authorList>
            <consortium name="Agbiome Team Llc"/>
            <person name="Bleich R.M."/>
            <person name="Grubbs K.J."/>
            <person name="Santa Maria K.C."/>
            <person name="Allen S.E."/>
            <person name="Farag S."/>
            <person name="Shank E.A."/>
            <person name="Bowers A."/>
        </authorList>
    </citation>
    <scope>NUCLEOTIDE SEQUENCE [LARGE SCALE GENOMIC DNA]</scope>
    <source>
        <strain evidence="2 3">AFS040105</strain>
    </source>
</reference>